<comment type="function">
    <text evidence="1 9">Required for the export of heme to the periplasm for the biogenesis of c-type cytochromes.</text>
</comment>
<keyword evidence="5 9" id="KW-0812">Transmembrane</keyword>
<evidence type="ECO:0000256" key="1">
    <source>
        <dbReference type="ARBA" id="ARBA00002442"/>
    </source>
</evidence>
<dbReference type="GO" id="GO:0020037">
    <property type="term" value="F:heme binding"/>
    <property type="evidence" value="ECO:0007669"/>
    <property type="project" value="InterPro"/>
</dbReference>
<comment type="similarity">
    <text evidence="3 9">Belongs to the CcmC/CycZ/HelC family.</text>
</comment>
<evidence type="ECO:0000259" key="10">
    <source>
        <dbReference type="Pfam" id="PF01578"/>
    </source>
</evidence>
<evidence type="ECO:0000256" key="2">
    <source>
        <dbReference type="ARBA" id="ARBA00004141"/>
    </source>
</evidence>
<keyword evidence="6 9" id="KW-0201">Cytochrome c-type biogenesis</keyword>
<dbReference type="Proteomes" id="UP000245212">
    <property type="component" value="Unassembled WGS sequence"/>
</dbReference>
<keyword evidence="9" id="KW-0813">Transport</keyword>
<dbReference type="PANTHER" id="PTHR30071:SF1">
    <property type="entry name" value="CYTOCHROME B_B6 PROTEIN-RELATED"/>
    <property type="match status" value="1"/>
</dbReference>
<evidence type="ECO:0000256" key="4">
    <source>
        <dbReference type="ARBA" id="ARBA00016463"/>
    </source>
</evidence>
<dbReference type="NCBIfam" id="TIGR01191">
    <property type="entry name" value="ccmC"/>
    <property type="match status" value="1"/>
</dbReference>
<evidence type="ECO:0000256" key="6">
    <source>
        <dbReference type="ARBA" id="ARBA00022748"/>
    </source>
</evidence>
<keyword evidence="12" id="KW-1185">Reference proteome</keyword>
<gene>
    <name evidence="9" type="primary">ccmC</name>
    <name evidence="11" type="ORF">DD235_15650</name>
</gene>
<dbReference type="PANTHER" id="PTHR30071">
    <property type="entry name" value="HEME EXPORTER PROTEIN C"/>
    <property type="match status" value="1"/>
</dbReference>
<dbReference type="GO" id="GO:0017004">
    <property type="term" value="P:cytochrome complex assembly"/>
    <property type="evidence" value="ECO:0007669"/>
    <property type="project" value="UniProtKB-KW"/>
</dbReference>
<dbReference type="GO" id="GO:0005886">
    <property type="term" value="C:plasma membrane"/>
    <property type="evidence" value="ECO:0007669"/>
    <property type="project" value="UniProtKB-SubCell"/>
</dbReference>
<evidence type="ECO:0000256" key="9">
    <source>
        <dbReference type="RuleBase" id="RU364092"/>
    </source>
</evidence>
<dbReference type="PRINTS" id="PR01386">
    <property type="entry name" value="CCMCBIOGNSIS"/>
</dbReference>
<reference evidence="12" key="1">
    <citation type="submission" date="2018-05" db="EMBL/GenBank/DDBJ databases">
        <authorList>
            <person name="Li Y."/>
        </authorList>
    </citation>
    <scope>NUCLEOTIDE SEQUENCE [LARGE SCALE GENOMIC DNA]</scope>
    <source>
        <strain evidence="12">3d-2-2</strain>
    </source>
</reference>
<feature type="transmembrane region" description="Helical" evidence="9">
    <location>
        <begin position="94"/>
        <end position="113"/>
    </location>
</feature>
<dbReference type="InterPro" id="IPR045062">
    <property type="entry name" value="Cyt_c_biogenesis_CcsA/CcmC"/>
</dbReference>
<evidence type="ECO:0000256" key="3">
    <source>
        <dbReference type="ARBA" id="ARBA00005840"/>
    </source>
</evidence>
<organism evidence="11 12">
    <name type="scientific">Corticimicrobacter populi</name>
    <dbReference type="NCBI Taxonomy" id="2175229"/>
    <lineage>
        <taxon>Bacteria</taxon>
        <taxon>Pseudomonadati</taxon>
        <taxon>Pseudomonadota</taxon>
        <taxon>Betaproteobacteria</taxon>
        <taxon>Burkholderiales</taxon>
        <taxon>Alcaligenaceae</taxon>
        <taxon>Corticimicrobacter</taxon>
    </lineage>
</organism>
<feature type="domain" description="Cytochrome c assembly protein" evidence="10">
    <location>
        <begin position="20"/>
        <end position="182"/>
    </location>
</feature>
<keyword evidence="7 9" id="KW-1133">Transmembrane helix</keyword>
<keyword evidence="9" id="KW-1003">Cell membrane</keyword>
<comment type="subcellular location">
    <subcellularLocation>
        <location evidence="9">Cell inner membrane</location>
    </subcellularLocation>
    <subcellularLocation>
        <location evidence="2">Membrane</location>
        <topology evidence="2">Multi-pass membrane protein</topology>
    </subcellularLocation>
</comment>
<dbReference type="InterPro" id="IPR003557">
    <property type="entry name" value="Cyt_c_biogenesis_CcmC"/>
</dbReference>
<feature type="transmembrane region" description="Helical" evidence="9">
    <location>
        <begin position="156"/>
        <end position="175"/>
    </location>
</feature>
<evidence type="ECO:0000256" key="5">
    <source>
        <dbReference type="ARBA" id="ARBA00022692"/>
    </source>
</evidence>
<feature type="transmembrane region" description="Helical" evidence="9">
    <location>
        <begin position="195"/>
        <end position="220"/>
    </location>
</feature>
<dbReference type="PROSITE" id="PS51257">
    <property type="entry name" value="PROKAR_LIPOPROTEIN"/>
    <property type="match status" value="1"/>
</dbReference>
<dbReference type="InterPro" id="IPR002541">
    <property type="entry name" value="Cyt_c_assembly"/>
</dbReference>
<protein>
    <recommendedName>
        <fullName evidence="4 9">Heme exporter protein C</fullName>
    </recommendedName>
    <alternativeName>
        <fullName evidence="9">Cytochrome c-type biogenesis protein</fullName>
    </alternativeName>
</protein>
<comment type="caution">
    <text evidence="11">The sequence shown here is derived from an EMBL/GenBank/DDBJ whole genome shotgun (WGS) entry which is preliminary data.</text>
</comment>
<dbReference type="Pfam" id="PF01578">
    <property type="entry name" value="Cytochrom_C_asm"/>
    <property type="match status" value="1"/>
</dbReference>
<feature type="transmembrane region" description="Helical" evidence="9">
    <location>
        <begin position="21"/>
        <end position="42"/>
    </location>
</feature>
<proteinExistence type="inferred from homology"/>
<evidence type="ECO:0000313" key="11">
    <source>
        <dbReference type="EMBL" id="PWF21306.1"/>
    </source>
</evidence>
<name>A0A2V1JTV0_9BURK</name>
<dbReference type="AlphaFoldDB" id="A0A2V1JTV0"/>
<evidence type="ECO:0000256" key="8">
    <source>
        <dbReference type="ARBA" id="ARBA00023136"/>
    </source>
</evidence>
<dbReference type="EMBL" id="QETA01000008">
    <property type="protein sequence ID" value="PWF21306.1"/>
    <property type="molecule type" value="Genomic_DNA"/>
</dbReference>
<sequence length="261" mass="29026">MRLFHFAAPQNFYGMAGRVAPWSAALAVLLACAGLWLGFWVAPTDAQQGEVYRIIFIHVPAAWMSMLVYLAMAFWSIIGLAFNTRLSFVMSQALAPTGALFCVIALWTGALWGRPTWGAYWVWDARLTSQLLLLFLYLGHIALTRAIDDPRRADRTGALVALVGAVNVPVIYFSVNWWNTLHQGASVSLTRAPSMATTMLLGMLALTLAAWFYTIAVTLWRARSLVLERERHAGWVQQKLDARLAAASVDRRVEDIQGVRS</sequence>
<feature type="transmembrane region" description="Helical" evidence="9">
    <location>
        <begin position="62"/>
        <end position="82"/>
    </location>
</feature>
<feature type="transmembrane region" description="Helical" evidence="9">
    <location>
        <begin position="125"/>
        <end position="144"/>
    </location>
</feature>
<evidence type="ECO:0000256" key="7">
    <source>
        <dbReference type="ARBA" id="ARBA00022989"/>
    </source>
</evidence>
<evidence type="ECO:0000313" key="12">
    <source>
        <dbReference type="Proteomes" id="UP000245212"/>
    </source>
</evidence>
<keyword evidence="8 9" id="KW-0472">Membrane</keyword>
<accession>A0A2V1JTV0</accession>
<keyword evidence="9" id="KW-0997">Cell inner membrane</keyword>
<dbReference type="GO" id="GO:0015232">
    <property type="term" value="F:heme transmembrane transporter activity"/>
    <property type="evidence" value="ECO:0007669"/>
    <property type="project" value="InterPro"/>
</dbReference>